<sequence>MVPQDCLLQQNSVVQIRCIITVGEVFLMTTNLKSSSKRMWRRLQFVSLNSMKQMLSTLRKLLTITIGLSFSWIIHVNLTQENPKPLEVGKTLDMTYSVKWTETNITFACRFDVYLDYHFFEHQIHWFSIFNLFMMVIFLIGLVSMILMRTLRNDYAKYAREDDDLESLERGVSEESSWKLVHGDVFRTPRNLVLLSAVVGTENKDLLALILIKCGDNDENCHVVSKGGGGSMVELKIVEQVIYMFYCILLIHKLFQKYMSKLSNDFCYETERREDLESKINMIDYLMTSVMKQKEMMVDNFNRDVKMVQEKENVQLKRINTKYEKTKLQLEDHEKKLSAREVINERENKKLDTEKKMVLIYSVGNFGAEEVLVQKEKEKPHQKIIELQKKLDDKQRLELEIK</sequence>
<feature type="transmembrane region" description="Helical" evidence="10">
    <location>
        <begin position="124"/>
        <end position="147"/>
    </location>
</feature>
<evidence type="ECO:0000313" key="12">
    <source>
        <dbReference type="EMBL" id="KAJ0209126.1"/>
    </source>
</evidence>
<keyword evidence="5" id="KW-0732">Signal</keyword>
<comment type="subcellular location">
    <subcellularLocation>
        <location evidence="1">Endosome membrane</location>
        <topology evidence="1">Multi-pass membrane protein</topology>
    </subcellularLocation>
    <subcellularLocation>
        <location evidence="2">Golgi apparatus membrane</location>
        <topology evidence="2">Multi-pass membrane protein</topology>
    </subcellularLocation>
</comment>
<dbReference type="PANTHER" id="PTHR10766:SF133">
    <property type="entry name" value="TRANSMEMBRANE 9 SUPERFAMILY MEMBER"/>
    <property type="match status" value="1"/>
</dbReference>
<dbReference type="EMBL" id="NBSK02000004">
    <property type="protein sequence ID" value="KAJ0209126.1"/>
    <property type="molecule type" value="Genomic_DNA"/>
</dbReference>
<keyword evidence="13" id="KW-1185">Reference proteome</keyword>
<dbReference type="GO" id="GO:0010008">
    <property type="term" value="C:endosome membrane"/>
    <property type="evidence" value="ECO:0007669"/>
    <property type="project" value="UniProtKB-SubCell"/>
</dbReference>
<dbReference type="Pfam" id="PF02990">
    <property type="entry name" value="EMP70"/>
    <property type="match status" value="1"/>
</dbReference>
<keyword evidence="11" id="KW-0175">Coiled coil</keyword>
<proteinExistence type="inferred from homology"/>
<evidence type="ECO:0000313" key="13">
    <source>
        <dbReference type="Proteomes" id="UP000235145"/>
    </source>
</evidence>
<protein>
    <recommendedName>
        <fullName evidence="10">Transmembrane 9 superfamily member</fullName>
    </recommendedName>
</protein>
<keyword evidence="9 10" id="KW-0472">Membrane</keyword>
<keyword evidence="7 10" id="KW-1133">Transmembrane helix</keyword>
<feature type="transmembrane region" description="Helical" evidence="10">
    <location>
        <begin position="12"/>
        <end position="32"/>
    </location>
</feature>
<accession>A0A9R1VR57</accession>
<comment type="similarity">
    <text evidence="3 10">Belongs to the nonaspanin (TM9SF) (TC 9.A.2) family.</text>
</comment>
<evidence type="ECO:0000256" key="9">
    <source>
        <dbReference type="ARBA" id="ARBA00023136"/>
    </source>
</evidence>
<evidence type="ECO:0000256" key="6">
    <source>
        <dbReference type="ARBA" id="ARBA00022753"/>
    </source>
</evidence>
<evidence type="ECO:0000256" key="7">
    <source>
        <dbReference type="ARBA" id="ARBA00022989"/>
    </source>
</evidence>
<evidence type="ECO:0000256" key="5">
    <source>
        <dbReference type="ARBA" id="ARBA00022729"/>
    </source>
</evidence>
<reference evidence="12 13" key="1">
    <citation type="journal article" date="2017" name="Nat. Commun.">
        <title>Genome assembly with in vitro proximity ligation data and whole-genome triplication in lettuce.</title>
        <authorList>
            <person name="Reyes-Chin-Wo S."/>
            <person name="Wang Z."/>
            <person name="Yang X."/>
            <person name="Kozik A."/>
            <person name="Arikit S."/>
            <person name="Song C."/>
            <person name="Xia L."/>
            <person name="Froenicke L."/>
            <person name="Lavelle D.O."/>
            <person name="Truco M.J."/>
            <person name="Xia R."/>
            <person name="Zhu S."/>
            <person name="Xu C."/>
            <person name="Xu H."/>
            <person name="Xu X."/>
            <person name="Cox K."/>
            <person name="Korf I."/>
            <person name="Meyers B.C."/>
            <person name="Michelmore R.W."/>
        </authorList>
    </citation>
    <scope>NUCLEOTIDE SEQUENCE [LARGE SCALE GENOMIC DNA]</scope>
    <source>
        <strain evidence="13">cv. Salinas</strain>
        <tissue evidence="12">Seedlings</tissue>
    </source>
</reference>
<organism evidence="12 13">
    <name type="scientific">Lactuca sativa</name>
    <name type="common">Garden lettuce</name>
    <dbReference type="NCBI Taxonomy" id="4236"/>
    <lineage>
        <taxon>Eukaryota</taxon>
        <taxon>Viridiplantae</taxon>
        <taxon>Streptophyta</taxon>
        <taxon>Embryophyta</taxon>
        <taxon>Tracheophyta</taxon>
        <taxon>Spermatophyta</taxon>
        <taxon>Magnoliopsida</taxon>
        <taxon>eudicotyledons</taxon>
        <taxon>Gunneridae</taxon>
        <taxon>Pentapetalae</taxon>
        <taxon>asterids</taxon>
        <taxon>campanulids</taxon>
        <taxon>Asterales</taxon>
        <taxon>Asteraceae</taxon>
        <taxon>Cichorioideae</taxon>
        <taxon>Cichorieae</taxon>
        <taxon>Lactucinae</taxon>
        <taxon>Lactuca</taxon>
    </lineage>
</organism>
<dbReference type="GO" id="GO:0072657">
    <property type="term" value="P:protein localization to membrane"/>
    <property type="evidence" value="ECO:0000318"/>
    <property type="project" value="GO_Central"/>
</dbReference>
<dbReference type="GO" id="GO:0016020">
    <property type="term" value="C:membrane"/>
    <property type="evidence" value="ECO:0000318"/>
    <property type="project" value="GO_Central"/>
</dbReference>
<keyword evidence="6" id="KW-0967">Endosome</keyword>
<comment type="caution">
    <text evidence="10">Lacks conserved residue(s) required for the propagation of feature annotation.</text>
</comment>
<evidence type="ECO:0000256" key="1">
    <source>
        <dbReference type="ARBA" id="ARBA00004337"/>
    </source>
</evidence>
<evidence type="ECO:0000256" key="10">
    <source>
        <dbReference type="RuleBase" id="RU363079"/>
    </source>
</evidence>
<dbReference type="Proteomes" id="UP000235145">
    <property type="component" value="Unassembled WGS sequence"/>
</dbReference>
<evidence type="ECO:0000256" key="8">
    <source>
        <dbReference type="ARBA" id="ARBA00023034"/>
    </source>
</evidence>
<keyword evidence="8" id="KW-0333">Golgi apparatus</keyword>
<evidence type="ECO:0000256" key="3">
    <source>
        <dbReference type="ARBA" id="ARBA00005227"/>
    </source>
</evidence>
<feature type="coiled-coil region" evidence="11">
    <location>
        <begin position="291"/>
        <end position="336"/>
    </location>
</feature>
<dbReference type="PANTHER" id="PTHR10766">
    <property type="entry name" value="TRANSMEMBRANE 9 SUPERFAMILY PROTEIN"/>
    <property type="match status" value="1"/>
</dbReference>
<name>A0A9R1VR57_LACSA</name>
<evidence type="ECO:0000256" key="4">
    <source>
        <dbReference type="ARBA" id="ARBA00022692"/>
    </source>
</evidence>
<comment type="caution">
    <text evidence="12">The sequence shown here is derived from an EMBL/GenBank/DDBJ whole genome shotgun (WGS) entry which is preliminary data.</text>
</comment>
<gene>
    <name evidence="12" type="ORF">LSAT_V11C400209250</name>
</gene>
<evidence type="ECO:0000256" key="2">
    <source>
        <dbReference type="ARBA" id="ARBA00004653"/>
    </source>
</evidence>
<dbReference type="GO" id="GO:0000139">
    <property type="term" value="C:Golgi membrane"/>
    <property type="evidence" value="ECO:0007669"/>
    <property type="project" value="UniProtKB-SubCell"/>
</dbReference>
<dbReference type="InterPro" id="IPR004240">
    <property type="entry name" value="EMP70"/>
</dbReference>
<dbReference type="AlphaFoldDB" id="A0A9R1VR57"/>
<evidence type="ECO:0000256" key="11">
    <source>
        <dbReference type="SAM" id="Coils"/>
    </source>
</evidence>
<keyword evidence="4 10" id="KW-0812">Transmembrane</keyword>
<feature type="transmembrane region" description="Helical" evidence="10">
    <location>
        <begin position="61"/>
        <end position="78"/>
    </location>
</feature>